<protein>
    <recommendedName>
        <fullName evidence="8">Protein kinase domain-containing protein</fullName>
    </recommendedName>
</protein>
<dbReference type="PROSITE" id="PS50011">
    <property type="entry name" value="PROTEIN_KINASE_DOM"/>
    <property type="match status" value="1"/>
</dbReference>
<evidence type="ECO:0000259" key="8">
    <source>
        <dbReference type="PROSITE" id="PS50011"/>
    </source>
</evidence>
<dbReference type="EMBL" id="BAAABY010000023">
    <property type="protein sequence ID" value="GAA0464297.1"/>
    <property type="molecule type" value="Genomic_DNA"/>
</dbReference>
<feature type="domain" description="Protein kinase" evidence="8">
    <location>
        <begin position="15"/>
        <end position="271"/>
    </location>
</feature>
<feature type="region of interest" description="Disordered" evidence="6">
    <location>
        <begin position="299"/>
        <end position="378"/>
    </location>
</feature>
<feature type="binding site" evidence="5">
    <location>
        <position position="43"/>
    </location>
    <ligand>
        <name>ATP</name>
        <dbReference type="ChEBI" id="CHEBI:30616"/>
    </ligand>
</feature>
<dbReference type="SMART" id="SM00220">
    <property type="entry name" value="S_TKc"/>
    <property type="match status" value="1"/>
</dbReference>
<feature type="compositionally biased region" description="Pro residues" evidence="6">
    <location>
        <begin position="321"/>
        <end position="333"/>
    </location>
</feature>
<keyword evidence="10" id="KW-1185">Reference proteome</keyword>
<name>A0ABP3JVT5_9ACTN</name>
<evidence type="ECO:0000256" key="3">
    <source>
        <dbReference type="ARBA" id="ARBA00022777"/>
    </source>
</evidence>
<dbReference type="Gene3D" id="3.30.200.20">
    <property type="entry name" value="Phosphorylase Kinase, domain 1"/>
    <property type="match status" value="1"/>
</dbReference>
<feature type="compositionally biased region" description="Low complexity" evidence="6">
    <location>
        <begin position="299"/>
        <end position="313"/>
    </location>
</feature>
<dbReference type="CDD" id="cd14014">
    <property type="entry name" value="STKc_PknB_like"/>
    <property type="match status" value="1"/>
</dbReference>
<keyword evidence="7" id="KW-1133">Transmembrane helix</keyword>
<evidence type="ECO:0000256" key="5">
    <source>
        <dbReference type="PROSITE-ProRule" id="PRU10141"/>
    </source>
</evidence>
<evidence type="ECO:0000313" key="10">
    <source>
        <dbReference type="Proteomes" id="UP001500909"/>
    </source>
</evidence>
<comment type="caution">
    <text evidence="9">The sequence shown here is derived from an EMBL/GenBank/DDBJ whole genome shotgun (WGS) entry which is preliminary data.</text>
</comment>
<accession>A0ABP3JVT5</accession>
<keyword evidence="2 5" id="KW-0547">Nucleotide-binding</keyword>
<dbReference type="PANTHER" id="PTHR43289">
    <property type="entry name" value="MITOGEN-ACTIVATED PROTEIN KINASE KINASE KINASE 20-RELATED"/>
    <property type="match status" value="1"/>
</dbReference>
<dbReference type="SUPFAM" id="SSF56112">
    <property type="entry name" value="Protein kinase-like (PK-like)"/>
    <property type="match status" value="1"/>
</dbReference>
<dbReference type="RefSeq" id="WP_346095451.1">
    <property type="nucleotide sequence ID" value="NZ_BAAABY010000023.1"/>
</dbReference>
<evidence type="ECO:0000313" key="9">
    <source>
        <dbReference type="EMBL" id="GAA0464297.1"/>
    </source>
</evidence>
<dbReference type="InterPro" id="IPR000719">
    <property type="entry name" value="Prot_kinase_dom"/>
</dbReference>
<keyword evidence="7" id="KW-0812">Transmembrane</keyword>
<dbReference type="Gene3D" id="1.10.510.10">
    <property type="entry name" value="Transferase(Phosphotransferase) domain 1"/>
    <property type="match status" value="1"/>
</dbReference>
<keyword evidence="1" id="KW-0808">Transferase</keyword>
<feature type="compositionally biased region" description="Low complexity" evidence="6">
    <location>
        <begin position="334"/>
        <end position="353"/>
    </location>
</feature>
<proteinExistence type="predicted"/>
<dbReference type="InterPro" id="IPR008271">
    <property type="entry name" value="Ser/Thr_kinase_AS"/>
</dbReference>
<keyword evidence="7" id="KW-0472">Membrane</keyword>
<reference evidence="10" key="1">
    <citation type="journal article" date="2019" name="Int. J. Syst. Evol. Microbiol.">
        <title>The Global Catalogue of Microorganisms (GCM) 10K type strain sequencing project: providing services to taxonomists for standard genome sequencing and annotation.</title>
        <authorList>
            <consortium name="The Broad Institute Genomics Platform"/>
            <consortium name="The Broad Institute Genome Sequencing Center for Infectious Disease"/>
            <person name="Wu L."/>
            <person name="Ma J."/>
        </authorList>
    </citation>
    <scope>NUCLEOTIDE SEQUENCE [LARGE SCALE GENOMIC DNA]</scope>
    <source>
        <strain evidence="10">JCM 4805</strain>
    </source>
</reference>
<evidence type="ECO:0000256" key="6">
    <source>
        <dbReference type="SAM" id="MobiDB-lite"/>
    </source>
</evidence>
<dbReference type="PROSITE" id="PS00107">
    <property type="entry name" value="PROTEIN_KINASE_ATP"/>
    <property type="match status" value="1"/>
</dbReference>
<keyword evidence="4 5" id="KW-0067">ATP-binding</keyword>
<dbReference type="Proteomes" id="UP001500909">
    <property type="component" value="Unassembled WGS sequence"/>
</dbReference>
<dbReference type="InterPro" id="IPR011009">
    <property type="entry name" value="Kinase-like_dom_sf"/>
</dbReference>
<dbReference type="PANTHER" id="PTHR43289:SF34">
    <property type="entry name" value="SERINE_THREONINE-PROTEIN KINASE YBDM-RELATED"/>
    <property type="match status" value="1"/>
</dbReference>
<dbReference type="Pfam" id="PF00069">
    <property type="entry name" value="Pkinase"/>
    <property type="match status" value="1"/>
</dbReference>
<keyword evidence="3" id="KW-0418">Kinase</keyword>
<dbReference type="PROSITE" id="PS00108">
    <property type="entry name" value="PROTEIN_KINASE_ST"/>
    <property type="match status" value="1"/>
</dbReference>
<evidence type="ECO:0000256" key="1">
    <source>
        <dbReference type="ARBA" id="ARBA00022679"/>
    </source>
</evidence>
<evidence type="ECO:0000256" key="7">
    <source>
        <dbReference type="SAM" id="Phobius"/>
    </source>
</evidence>
<evidence type="ECO:0000256" key="4">
    <source>
        <dbReference type="ARBA" id="ARBA00022840"/>
    </source>
</evidence>
<evidence type="ECO:0000256" key="2">
    <source>
        <dbReference type="ARBA" id="ARBA00022741"/>
    </source>
</evidence>
<sequence length="444" mass="46405">MHGLETADPPALGGYPLLARLGAGGMGQVYLARTHTGLPLALKTVRPDLGAELGFEARFDREIRNSDQVRSPWSVAVVDHSAVGQRPQWLATEYVPAPSLGEWVEQHGPLPEPALLGLAAELCAALQAVHDTGLAHRDVKPGNVLLAGDHPRLIDFGIARAADDSRHTHTGGMIGSPGFLAPEQATGAGTEAPADVFSLAAVLAHAATGRGPFARPAENASAPVLLYRIVHEEPDLEGVPEALRPLLASCLVKEPEQRPTASGLGERLGQLGAHVGQWQHVVPAALAEELAARERTLRALSDSASAPRQSAGPGAAGQPGFGPPPTMAPPPGQPFSAQPPAAAPASVSVPAQGGAQAPYSMYSMPTPLPPQVPDGAQQVATPPARKRLSNRMLIALILLALVLTPFLSRTMREPVAFAVLLAPFVLVGFLIRRAVVRRGRRAGR</sequence>
<gene>
    <name evidence="9" type="ORF">GCM10010361_30310</name>
</gene>
<feature type="transmembrane region" description="Helical" evidence="7">
    <location>
        <begin position="414"/>
        <end position="431"/>
    </location>
</feature>
<organism evidence="9 10">
    <name type="scientific">Streptomyces olivaceiscleroticus</name>
    <dbReference type="NCBI Taxonomy" id="68245"/>
    <lineage>
        <taxon>Bacteria</taxon>
        <taxon>Bacillati</taxon>
        <taxon>Actinomycetota</taxon>
        <taxon>Actinomycetes</taxon>
        <taxon>Kitasatosporales</taxon>
        <taxon>Streptomycetaceae</taxon>
        <taxon>Streptomyces</taxon>
    </lineage>
</organism>
<dbReference type="InterPro" id="IPR017441">
    <property type="entry name" value="Protein_kinase_ATP_BS"/>
</dbReference>